<evidence type="ECO:0000313" key="2">
    <source>
        <dbReference type="EMBL" id="GEU30325.1"/>
    </source>
</evidence>
<dbReference type="AlphaFoldDB" id="A0A6L2J2Y8"/>
<accession>A0A6L2J2Y8</accession>
<keyword evidence="1" id="KW-1133">Transmembrane helix</keyword>
<keyword evidence="1" id="KW-0812">Transmembrane</keyword>
<evidence type="ECO:0000256" key="1">
    <source>
        <dbReference type="SAM" id="Phobius"/>
    </source>
</evidence>
<sequence>MVDLKQQYLDEMKRLSNFEYRDEVKIAELKENFSGMSIEIRKKEKLLQLEQWAYLSTHPSKRLNYFCYEDDDDDEDYIIAVTPVLSTEEPDNSLSMGDEHLDTIPATESDEVIKSSVKNLIPIPSESEGTPEHMCDVPFHDNSLPLDVLKDQFEDFFESNDEFSSTDNGSFSIDNIDYVETSPPDSELISSEIEALNDNPTPFYDPIVSGTPPTLTSFGESNFFLEEVDAFLAVEDEPTSSQFPQLYLDPEGDILLLKAFLNDDHSFDFNTKSTSTPLNSLLEETNTFHNSLPESDTLCFDVEEISSGSTTTCSNISLPEYEASYDDQSFSDEDIDSRLDEFVYELALLKSIPPGIDETDCHPEEDIRLIERLLYDNSSPRLPEEFVSVNSDAEIESFSPSPILDDDYDSERDILILKNLPSNDTLSIPEIESFHFDIPSFSRPPTKPADGNTKILNIEMMGDISDQKAFMHKLMTTLASHQEKSPDLLSHWGLKAFQPSATCPMMIHGKNIPILDVLLFHFYSPLSTLVWGKLGQAQRPKTSASWEATHAYQYFRFFFLIGYASVCYVLVFVYVTHGLPALSAKAGKKKRKALKDQYNRCSKKLSRVVSPMRLECIAGH</sequence>
<organism evidence="2">
    <name type="scientific">Tanacetum cinerariifolium</name>
    <name type="common">Dalmatian daisy</name>
    <name type="synonym">Chrysanthemum cinerariifolium</name>
    <dbReference type="NCBI Taxonomy" id="118510"/>
    <lineage>
        <taxon>Eukaryota</taxon>
        <taxon>Viridiplantae</taxon>
        <taxon>Streptophyta</taxon>
        <taxon>Embryophyta</taxon>
        <taxon>Tracheophyta</taxon>
        <taxon>Spermatophyta</taxon>
        <taxon>Magnoliopsida</taxon>
        <taxon>eudicotyledons</taxon>
        <taxon>Gunneridae</taxon>
        <taxon>Pentapetalae</taxon>
        <taxon>asterids</taxon>
        <taxon>campanulids</taxon>
        <taxon>Asterales</taxon>
        <taxon>Asteraceae</taxon>
        <taxon>Asteroideae</taxon>
        <taxon>Anthemideae</taxon>
        <taxon>Anthemidinae</taxon>
        <taxon>Tanacetum</taxon>
    </lineage>
</organism>
<comment type="caution">
    <text evidence="2">The sequence shown here is derived from an EMBL/GenBank/DDBJ whole genome shotgun (WGS) entry which is preliminary data.</text>
</comment>
<proteinExistence type="predicted"/>
<reference evidence="2" key="1">
    <citation type="journal article" date="2019" name="Sci. Rep.">
        <title>Draft genome of Tanacetum cinerariifolium, the natural source of mosquito coil.</title>
        <authorList>
            <person name="Yamashiro T."/>
            <person name="Shiraishi A."/>
            <person name="Satake H."/>
            <person name="Nakayama K."/>
        </authorList>
    </citation>
    <scope>NUCLEOTIDE SEQUENCE</scope>
</reference>
<gene>
    <name evidence="2" type="ORF">Tci_002303</name>
</gene>
<keyword evidence="1" id="KW-0472">Membrane</keyword>
<feature type="transmembrane region" description="Helical" evidence="1">
    <location>
        <begin position="557"/>
        <end position="582"/>
    </location>
</feature>
<name>A0A6L2J2Y8_TANCI</name>
<dbReference type="EMBL" id="BKCJ010000148">
    <property type="protein sequence ID" value="GEU30325.1"/>
    <property type="molecule type" value="Genomic_DNA"/>
</dbReference>
<protein>
    <submittedName>
        <fullName evidence="2">Uncharacterized protein</fullName>
    </submittedName>
</protein>